<dbReference type="GO" id="GO:0006355">
    <property type="term" value="P:regulation of DNA-templated transcription"/>
    <property type="evidence" value="ECO:0007669"/>
    <property type="project" value="InterPro"/>
</dbReference>
<dbReference type="Pfam" id="PF03693">
    <property type="entry name" value="ParD_antitoxin"/>
    <property type="match status" value="1"/>
</dbReference>
<accession>A0A3B0WF30</accession>
<dbReference type="Gene3D" id="6.10.10.120">
    <property type="entry name" value="Antitoxin ParD1-like"/>
    <property type="match status" value="1"/>
</dbReference>
<gene>
    <name evidence="3" type="ORF">MNBD_GAMMA07-170</name>
</gene>
<dbReference type="PANTHER" id="PTHR36582">
    <property type="entry name" value="ANTITOXIN PARD"/>
    <property type="match status" value="1"/>
</dbReference>
<evidence type="ECO:0000256" key="2">
    <source>
        <dbReference type="ARBA" id="ARBA00022649"/>
    </source>
</evidence>
<evidence type="ECO:0008006" key="4">
    <source>
        <dbReference type="Google" id="ProtNLM"/>
    </source>
</evidence>
<comment type="similarity">
    <text evidence="1">Belongs to the ParD antitoxin family.</text>
</comment>
<organism evidence="3">
    <name type="scientific">hydrothermal vent metagenome</name>
    <dbReference type="NCBI Taxonomy" id="652676"/>
    <lineage>
        <taxon>unclassified sequences</taxon>
        <taxon>metagenomes</taxon>
        <taxon>ecological metagenomes</taxon>
    </lineage>
</organism>
<evidence type="ECO:0000256" key="1">
    <source>
        <dbReference type="ARBA" id="ARBA00008580"/>
    </source>
</evidence>
<proteinExistence type="inferred from homology"/>
<dbReference type="EMBL" id="UOFF01000059">
    <property type="protein sequence ID" value="VAW54475.1"/>
    <property type="molecule type" value="Genomic_DNA"/>
</dbReference>
<dbReference type="InterPro" id="IPR022789">
    <property type="entry name" value="ParD"/>
</dbReference>
<dbReference type="NCBIfam" id="TIGR02606">
    <property type="entry name" value="antidote_CC2985"/>
    <property type="match status" value="1"/>
</dbReference>
<dbReference type="AlphaFoldDB" id="A0A3B0WF30"/>
<dbReference type="PANTHER" id="PTHR36582:SF2">
    <property type="entry name" value="ANTITOXIN PARD"/>
    <property type="match status" value="1"/>
</dbReference>
<dbReference type="InterPro" id="IPR010985">
    <property type="entry name" value="Ribbon_hlx_hlx"/>
</dbReference>
<reference evidence="3" key="1">
    <citation type="submission" date="2018-06" db="EMBL/GenBank/DDBJ databases">
        <authorList>
            <person name="Zhirakovskaya E."/>
        </authorList>
    </citation>
    <scope>NUCLEOTIDE SEQUENCE</scope>
</reference>
<protein>
    <recommendedName>
        <fullName evidence="4">Antitoxin ParD</fullName>
    </recommendedName>
</protein>
<dbReference type="InterPro" id="IPR038296">
    <property type="entry name" value="ParD_sf"/>
</dbReference>
<name>A0A3B0WF30_9ZZZZ</name>
<evidence type="ECO:0000313" key="3">
    <source>
        <dbReference type="EMBL" id="VAW54475.1"/>
    </source>
</evidence>
<sequence>MNVSLTPQLESLLKKKIDTGMYSSVSEVVREALRLLNERDNVQAMKLEALRNDIAQGIDSLEKGEGRTLDIESIKAKGRKMLENDNK</sequence>
<dbReference type="SUPFAM" id="SSF47598">
    <property type="entry name" value="Ribbon-helix-helix"/>
    <property type="match status" value="1"/>
</dbReference>
<keyword evidence="2" id="KW-1277">Toxin-antitoxin system</keyword>